<dbReference type="RefSeq" id="WP_092840630.1">
    <property type="nucleotide sequence ID" value="NZ_FOVP01000017.1"/>
</dbReference>
<gene>
    <name evidence="1" type="ORF">SAMN04487859_11737</name>
</gene>
<evidence type="ECO:0000313" key="1">
    <source>
        <dbReference type="EMBL" id="SFO14798.1"/>
    </source>
</evidence>
<keyword evidence="2" id="KW-1185">Reference proteome</keyword>
<keyword evidence="1" id="KW-0282">Flagellum</keyword>
<organism evidence="1 2">
    <name type="scientific">Roseovarius lutimaris</name>
    <dbReference type="NCBI Taxonomy" id="1005928"/>
    <lineage>
        <taxon>Bacteria</taxon>
        <taxon>Pseudomonadati</taxon>
        <taxon>Pseudomonadota</taxon>
        <taxon>Alphaproteobacteria</taxon>
        <taxon>Rhodobacterales</taxon>
        <taxon>Roseobacteraceae</taxon>
        <taxon>Roseovarius</taxon>
    </lineage>
</organism>
<dbReference type="STRING" id="1005928.SAMN04487859_11737"/>
<dbReference type="EMBL" id="FOVP01000017">
    <property type="protein sequence ID" value="SFO14798.1"/>
    <property type="molecule type" value="Genomic_DNA"/>
</dbReference>
<dbReference type="NCBIfam" id="NF009270">
    <property type="entry name" value="PRK12627.1"/>
    <property type="match status" value="1"/>
</dbReference>
<dbReference type="Proteomes" id="UP000198599">
    <property type="component" value="Unassembled WGS sequence"/>
</dbReference>
<evidence type="ECO:0000313" key="2">
    <source>
        <dbReference type="Proteomes" id="UP000198599"/>
    </source>
</evidence>
<reference evidence="2" key="1">
    <citation type="submission" date="2016-10" db="EMBL/GenBank/DDBJ databases">
        <authorList>
            <person name="Varghese N."/>
            <person name="Submissions S."/>
        </authorList>
    </citation>
    <scope>NUCLEOTIDE SEQUENCE [LARGE SCALE GENOMIC DNA]</scope>
    <source>
        <strain evidence="2">DSM 28463</strain>
    </source>
</reference>
<sequence>MFEKLEIFRMAQAMAVHAGARQSLVAQNMANADTPGYAARDIKPFQTLYEGNEASYAPRATRAGHLFGDMGGRAFDPIVDVNTVADPNGNSVSLETEMLKAVDVKRQHDRALAIYKSSLGVLRSALGRR</sequence>
<dbReference type="AlphaFoldDB" id="A0A1I5ETE4"/>
<keyword evidence="1" id="KW-0966">Cell projection</keyword>
<protein>
    <submittedName>
        <fullName evidence="1">Flagellar basal-body rod protein FlgB</fullName>
    </submittedName>
</protein>
<dbReference type="OrthoDB" id="9788334at2"/>
<name>A0A1I5ETE4_9RHOB</name>
<keyword evidence="1" id="KW-0969">Cilium</keyword>
<proteinExistence type="predicted"/>
<accession>A0A1I5ETE4</accession>